<dbReference type="EMBL" id="SNRY01000687">
    <property type="protein sequence ID" value="KAA6337576.1"/>
    <property type="molecule type" value="Genomic_DNA"/>
</dbReference>
<dbReference type="AlphaFoldDB" id="A0A5J4RUA1"/>
<gene>
    <name evidence="1" type="ORF">EZS27_014341</name>
</gene>
<comment type="caution">
    <text evidence="1">The sequence shown here is derived from an EMBL/GenBank/DDBJ whole genome shotgun (WGS) entry which is preliminary data.</text>
</comment>
<organism evidence="1">
    <name type="scientific">termite gut metagenome</name>
    <dbReference type="NCBI Taxonomy" id="433724"/>
    <lineage>
        <taxon>unclassified sequences</taxon>
        <taxon>metagenomes</taxon>
        <taxon>organismal metagenomes</taxon>
    </lineage>
</organism>
<protein>
    <submittedName>
        <fullName evidence="1">Uncharacterized protein</fullName>
    </submittedName>
</protein>
<evidence type="ECO:0000313" key="1">
    <source>
        <dbReference type="EMBL" id="KAA6337576.1"/>
    </source>
</evidence>
<accession>A0A5J4RUA1</accession>
<name>A0A5J4RUA1_9ZZZZ</name>
<sequence>MIKKYYKIKESEKNINEYVSCAIIYNPKKLTDKATKLTNEFINRVYYQ</sequence>
<proteinExistence type="predicted"/>
<reference evidence="1" key="1">
    <citation type="submission" date="2019-03" db="EMBL/GenBank/DDBJ databases">
        <title>Single cell metagenomics reveals metabolic interactions within the superorganism composed of flagellate Streblomastix strix and complex community of Bacteroidetes bacteria on its surface.</title>
        <authorList>
            <person name="Treitli S.C."/>
            <person name="Kolisko M."/>
            <person name="Husnik F."/>
            <person name="Keeling P."/>
            <person name="Hampl V."/>
        </authorList>
    </citation>
    <scope>NUCLEOTIDE SEQUENCE</scope>
    <source>
        <strain evidence="1">STM</strain>
    </source>
</reference>